<protein>
    <submittedName>
        <fullName evidence="1">Phage terminase Nu1 subunit (DNA packaging protein)</fullName>
    </submittedName>
</protein>
<dbReference type="InterPro" id="IPR036388">
    <property type="entry name" value="WH-like_DNA-bd_sf"/>
</dbReference>
<evidence type="ECO:0000313" key="1">
    <source>
        <dbReference type="EMBL" id="CAG4883800.1"/>
    </source>
</evidence>
<keyword evidence="2" id="KW-1185">Reference proteome</keyword>
<evidence type="ECO:0000313" key="2">
    <source>
        <dbReference type="Proteomes" id="UP000742786"/>
    </source>
</evidence>
<comment type="caution">
    <text evidence="1">The sequence shown here is derived from an EMBL/GenBank/DDBJ whole genome shotgun (WGS) entry which is preliminary data.</text>
</comment>
<dbReference type="Gene3D" id="1.10.10.10">
    <property type="entry name" value="Winged helix-like DNA-binding domain superfamily/Winged helix DNA-binding domain"/>
    <property type="match status" value="1"/>
</dbReference>
<gene>
    <name evidence="1" type="ORF">GTOL_11683</name>
</gene>
<dbReference type="Proteomes" id="UP000742786">
    <property type="component" value="Unassembled WGS sequence"/>
</dbReference>
<name>A0A916J5Z5_9PROT</name>
<reference evidence="1" key="1">
    <citation type="submission" date="2021-04" db="EMBL/GenBank/DDBJ databases">
        <authorList>
            <person name="Hornung B."/>
        </authorList>
    </citation>
    <scope>NUCLEOTIDE SEQUENCE</scope>
    <source>
        <strain evidence="1">G5G6</strain>
    </source>
</reference>
<proteinExistence type="predicted"/>
<dbReference type="AlphaFoldDB" id="A0A916J5Z5"/>
<sequence length="159" mass="17812">MRIVGQSDLSSMFGVVPKTIIEWQETGLPISVQGGPGVPSEYESADCIRWLVDREVRKVQAESPKDRLLRLQGDALEMDLATQRGQLIPAAAVEPAMRSAIVTARERIRNEPARLATLMEGKDRGERENLLRALFDEVLEKLSHWRRSTEEGCSDERAA</sequence>
<accession>A0A916J5Z5</accession>
<dbReference type="RefSeq" id="WP_220635725.1">
    <property type="nucleotide sequence ID" value="NZ_CAJQUM010000001.1"/>
</dbReference>
<dbReference type="EMBL" id="CAJQUM010000001">
    <property type="protein sequence ID" value="CAG4883800.1"/>
    <property type="molecule type" value="Genomic_DNA"/>
</dbReference>
<dbReference type="InterPro" id="IPR010906">
    <property type="entry name" value="Phage_lambda_Nu1_terminase-ssu"/>
</dbReference>
<organism evidence="1 2">
    <name type="scientific">Georgfuchsia toluolica</name>
    <dbReference type="NCBI Taxonomy" id="424218"/>
    <lineage>
        <taxon>Bacteria</taxon>
        <taxon>Pseudomonadati</taxon>
        <taxon>Pseudomonadota</taxon>
        <taxon>Betaproteobacteria</taxon>
        <taxon>Nitrosomonadales</taxon>
        <taxon>Sterolibacteriaceae</taxon>
        <taxon>Georgfuchsia</taxon>
    </lineage>
</organism>
<dbReference type="Pfam" id="PF07471">
    <property type="entry name" value="Phage_Nu1"/>
    <property type="match status" value="1"/>
</dbReference>